<dbReference type="AlphaFoldDB" id="D1AX57"/>
<dbReference type="OrthoDB" id="95249at2"/>
<dbReference type="EMBL" id="CP001779">
    <property type="protein sequence ID" value="ACZ00883.1"/>
    <property type="molecule type" value="Genomic_DNA"/>
</dbReference>
<dbReference type="PROSITE" id="PS51257">
    <property type="entry name" value="PROKAR_LIPOPROTEIN"/>
    <property type="match status" value="1"/>
</dbReference>
<keyword evidence="2" id="KW-1185">Reference proteome</keyword>
<dbReference type="Proteomes" id="UP000002072">
    <property type="component" value="Chromosome"/>
</dbReference>
<organism evidence="1 2">
    <name type="scientific">Streptobacillus moniliformis (strain ATCC 14647 / DSM 12112 / NCTC 10651 / 9901)</name>
    <dbReference type="NCBI Taxonomy" id="519441"/>
    <lineage>
        <taxon>Bacteria</taxon>
        <taxon>Fusobacteriati</taxon>
        <taxon>Fusobacteriota</taxon>
        <taxon>Fusobacteriia</taxon>
        <taxon>Fusobacteriales</taxon>
        <taxon>Leptotrichiaceae</taxon>
        <taxon>Streptobacillus</taxon>
    </lineage>
</organism>
<dbReference type="SUPFAM" id="SSF81901">
    <property type="entry name" value="HCP-like"/>
    <property type="match status" value="1"/>
</dbReference>
<sequence>MKKLIYIFCLFLISCSNNVEEKVSINKLDENGIEVEIVNVDSAHFTKLLDGKNDLNEKYFTKSELNKFREKNIDANQVYRYIEEAKNGDVNAINSLSYVYYLLEDSKKLKEILELGLKNNVKEAIFNLALLELGEQNYEKVLSYFDKLPKDYKKKEIENLKSVIYLNIASIALKNNDYDKGVVNLINAYNLGFKELDYEIANIYRIKGDEGNLIKWLTISSNAQNINAKKDLSEIYYHSGQIEKSLKLFEELYILGEIEYARMLYFVNYRLLNNREALKWYRISRVLGIVERNLELEKLKGFYN</sequence>
<dbReference type="Gene3D" id="1.25.40.10">
    <property type="entry name" value="Tetratricopeptide repeat domain"/>
    <property type="match status" value="1"/>
</dbReference>
<proteinExistence type="predicted"/>
<evidence type="ECO:0000313" key="2">
    <source>
        <dbReference type="Proteomes" id="UP000002072"/>
    </source>
</evidence>
<protein>
    <recommendedName>
        <fullName evidence="3">TPR repeat-containing protein</fullName>
    </recommendedName>
</protein>
<name>D1AX57_STRM9</name>
<evidence type="ECO:0008006" key="3">
    <source>
        <dbReference type="Google" id="ProtNLM"/>
    </source>
</evidence>
<reference evidence="1 2" key="1">
    <citation type="journal article" date="2009" name="Stand. Genomic Sci.">
        <title>Complete genome sequence of Streptobacillus moniliformis type strain (9901T).</title>
        <authorList>
            <person name="Nolan M."/>
            <person name="Gronow S."/>
            <person name="Lapidus A."/>
            <person name="Ivanova N."/>
            <person name="Copeland A."/>
            <person name="Lucas S."/>
            <person name="Del Rio T.G."/>
            <person name="Chen F."/>
            <person name="Tice H."/>
            <person name="Pitluck S."/>
            <person name="Cheng J.F."/>
            <person name="Sims D."/>
            <person name="Meincke L."/>
            <person name="Bruce D."/>
            <person name="Goodwin L."/>
            <person name="Brettin T."/>
            <person name="Han C."/>
            <person name="Detter J.C."/>
            <person name="Ovchinikova G."/>
            <person name="Pati A."/>
            <person name="Mavromatis K."/>
            <person name="Mikhailova N."/>
            <person name="Chen A."/>
            <person name="Palaniappan K."/>
            <person name="Land M."/>
            <person name="Hauser L."/>
            <person name="Chang Y.J."/>
            <person name="Jeffries C.D."/>
            <person name="Rohde M."/>
            <person name="Sproer C."/>
            <person name="Goker M."/>
            <person name="Bristow J."/>
            <person name="Eisen J.A."/>
            <person name="Markowitz V."/>
            <person name="Hugenholtz P."/>
            <person name="Kyrpides N.C."/>
            <person name="Klenk H.P."/>
            <person name="Chain P."/>
        </authorList>
    </citation>
    <scope>NUCLEOTIDE SEQUENCE [LARGE SCALE GENOMIC DNA]</scope>
    <source>
        <strain evidence="2">ATCC 14647 / DSM 12112 / NCTC 10651 / 9901</strain>
    </source>
</reference>
<dbReference type="eggNOG" id="COG0790">
    <property type="taxonomic scope" value="Bacteria"/>
</dbReference>
<dbReference type="STRING" id="519441.Smon_0401"/>
<dbReference type="RefSeq" id="WP_012858440.1">
    <property type="nucleotide sequence ID" value="NC_013515.1"/>
</dbReference>
<evidence type="ECO:0000313" key="1">
    <source>
        <dbReference type="EMBL" id="ACZ00883.1"/>
    </source>
</evidence>
<dbReference type="InterPro" id="IPR011990">
    <property type="entry name" value="TPR-like_helical_dom_sf"/>
</dbReference>
<dbReference type="HOGENOM" id="CLU_915040_0_0_0"/>
<dbReference type="GeneID" id="29673800"/>
<dbReference type="KEGG" id="smf:Smon_0401"/>
<gene>
    <name evidence="1" type="ordered locus">Smon_0401</name>
</gene>
<accession>D1AX57</accession>